<proteinExistence type="predicted"/>
<dbReference type="GO" id="GO:0032934">
    <property type="term" value="F:sterol binding"/>
    <property type="evidence" value="ECO:0007669"/>
    <property type="project" value="TreeGrafter"/>
</dbReference>
<feature type="compositionally biased region" description="Low complexity" evidence="1">
    <location>
        <begin position="487"/>
        <end position="506"/>
    </location>
</feature>
<dbReference type="GO" id="GO:0032366">
    <property type="term" value="P:intracellular sterol transport"/>
    <property type="evidence" value="ECO:0007669"/>
    <property type="project" value="TreeGrafter"/>
</dbReference>
<evidence type="ECO:0000256" key="2">
    <source>
        <dbReference type="SAM" id="Phobius"/>
    </source>
</evidence>
<dbReference type="CDD" id="cd13220">
    <property type="entry name" value="PH-GRAM_GRAMDC"/>
    <property type="match status" value="1"/>
</dbReference>
<dbReference type="Pfam" id="PF02893">
    <property type="entry name" value="GRAM"/>
    <property type="match status" value="1"/>
</dbReference>
<sequence length="1083" mass="116927">MQDPLQVGALDEPDAQQGSTAMTTGMEVEIQGDTAAQLQSDVSASATSTSVSSATNTANTPTLDHHPMHVKKPVSASSSPLRSASSALSASISSAFTLLDPTLPYVNVASKRNDSTKEKDRIQKESEKVAAVAAANPVAVSNTSQIDLQKHPIFINRRQSENSISVSRDAVAVLKSGSPSSSHFHAPPNASAVDNAAEQLAPQIYQTIPAPKKRNQEWHDLFPNIDAEEVLLDEWSCAWQREVLIQGRMYLSSSHLCFNANIFGWSHSVTLDFNDIISIEKKSIGGFIPNSIEISTIVGQQHYFASFLQRDNAYDAITRQWGNTSKAIKMQTFSKQNNRSREEEDAISSSTSSITDAAPKSSATSKDTSPEKPANESETSKMFQGEIVKQRNSLDTIGTWSMSMFRGGVSAPQMTPTIKSSGETAENADSNTNSKSQESPLVANLEAVYEASGVDTAVETTTEEPAYLALMASMNRRESRGLVELVPPTSSSTPAGSITSSPTSSHHPSEDIYGSTAGIVHQKHVVTLPSQTHLPPITPPAAPTLTLHESHLDSGVAEYSPPDSPVIDLTPHLAGIAKRKAIQQANQMQALQAAFTPDIKPSNSTPSLPTRPINKVTVLSSSDVDLNSSPALASSPNLSPTNNRVTSSSSSPSPTAKSNNSNHLPPLPSSPTPVPQKLKPAAKSEAPLTQSITTPSIQGQKPPEPHATSKPKKKATGPASCTCKVETWNAIHTATFPALSLGDIWEAFYSSSDSKMRRYLEGPIRACKSVRGTAWKQGDTFPAFTVNSVPDETLYESGTETKPVEIVSYVDAKAGLERRTENITPLSNPLGPKSTRCFVRENVHWFELDDALCISQSTVTPDDAGVSMRVTCLVEFVKSSWIQAIIHAAVLDGLKTHYKDLEAFINANVQPSKPVAETESSTIATPASSAQDGQSHPLEDELEEMELQSRQKRKQQMVELLSLESSKTGKEWRRDKLVGNGIGSSSERIRQSLEEAEGQFYEIWQGLIALARVMQRNPIATFVVIFTVLLMQVIVCICVMWVFGNLGGREVDERVILHIAQNAIADAFKAVPHVIEEGRGGML</sequence>
<dbReference type="STRING" id="246404.A0A507FND8"/>
<dbReference type="Proteomes" id="UP000320333">
    <property type="component" value="Unassembled WGS sequence"/>
</dbReference>
<comment type="caution">
    <text evidence="4">The sequence shown here is derived from an EMBL/GenBank/DDBJ whole genome shotgun (WGS) entry which is preliminary data.</text>
</comment>
<feature type="region of interest" description="Disordered" evidence="1">
    <location>
        <begin position="332"/>
        <end position="387"/>
    </location>
</feature>
<dbReference type="InterPro" id="IPR004182">
    <property type="entry name" value="GRAM"/>
</dbReference>
<keyword evidence="2" id="KW-0472">Membrane</keyword>
<feature type="domain" description="GRAM" evidence="3">
    <location>
        <begin position="216"/>
        <end position="283"/>
    </location>
</feature>
<keyword evidence="2" id="KW-0812">Transmembrane</keyword>
<feature type="region of interest" description="Disordered" evidence="1">
    <location>
        <begin position="485"/>
        <end position="513"/>
    </location>
</feature>
<dbReference type="Gene3D" id="2.30.29.30">
    <property type="entry name" value="Pleckstrin-homology domain (PH domain)/Phosphotyrosine-binding domain (PTB)"/>
    <property type="match status" value="1"/>
</dbReference>
<dbReference type="GO" id="GO:0005789">
    <property type="term" value="C:endoplasmic reticulum membrane"/>
    <property type="evidence" value="ECO:0007669"/>
    <property type="project" value="TreeGrafter"/>
</dbReference>
<feature type="compositionally biased region" description="Pro residues" evidence="1">
    <location>
        <begin position="665"/>
        <end position="674"/>
    </location>
</feature>
<evidence type="ECO:0000256" key="1">
    <source>
        <dbReference type="SAM" id="MobiDB-lite"/>
    </source>
</evidence>
<organism evidence="4 5">
    <name type="scientific">Chytriomyces confervae</name>
    <dbReference type="NCBI Taxonomy" id="246404"/>
    <lineage>
        <taxon>Eukaryota</taxon>
        <taxon>Fungi</taxon>
        <taxon>Fungi incertae sedis</taxon>
        <taxon>Chytridiomycota</taxon>
        <taxon>Chytridiomycota incertae sedis</taxon>
        <taxon>Chytridiomycetes</taxon>
        <taxon>Chytridiales</taxon>
        <taxon>Chytriomycetaceae</taxon>
        <taxon>Chytriomyces</taxon>
    </lineage>
</organism>
<name>A0A507FND8_9FUNG</name>
<keyword evidence="2" id="KW-1133">Transmembrane helix</keyword>
<dbReference type="SMART" id="SM00568">
    <property type="entry name" value="GRAM"/>
    <property type="match status" value="1"/>
</dbReference>
<dbReference type="GO" id="GO:0120015">
    <property type="term" value="F:sterol transfer activity"/>
    <property type="evidence" value="ECO:0007669"/>
    <property type="project" value="TreeGrafter"/>
</dbReference>
<feature type="region of interest" description="Disordered" evidence="1">
    <location>
        <begin position="627"/>
        <end position="719"/>
    </location>
</feature>
<feature type="region of interest" description="Disordered" evidence="1">
    <location>
        <begin position="39"/>
        <end position="81"/>
    </location>
</feature>
<feature type="region of interest" description="Disordered" evidence="1">
    <location>
        <begin position="408"/>
        <end position="439"/>
    </location>
</feature>
<gene>
    <name evidence="4" type="ORF">CcCBS67573_g00740</name>
</gene>
<feature type="compositionally biased region" description="Low complexity" evidence="1">
    <location>
        <begin position="347"/>
        <end position="358"/>
    </location>
</feature>
<dbReference type="InterPro" id="IPR011993">
    <property type="entry name" value="PH-like_dom_sf"/>
</dbReference>
<feature type="transmembrane region" description="Helical" evidence="2">
    <location>
        <begin position="1019"/>
        <end position="1044"/>
    </location>
</feature>
<dbReference type="EMBL" id="QEAP01000011">
    <property type="protein sequence ID" value="TPX77961.1"/>
    <property type="molecule type" value="Genomic_DNA"/>
</dbReference>
<dbReference type="PANTHER" id="PTHR23319:SF4">
    <property type="entry name" value="GRAM DOMAIN CONTAINING 1B, ISOFORM E"/>
    <property type="match status" value="1"/>
</dbReference>
<dbReference type="GO" id="GO:0140268">
    <property type="term" value="C:endoplasmic reticulum-plasma membrane contact site"/>
    <property type="evidence" value="ECO:0007669"/>
    <property type="project" value="TreeGrafter"/>
</dbReference>
<evidence type="ECO:0000313" key="5">
    <source>
        <dbReference type="Proteomes" id="UP000320333"/>
    </source>
</evidence>
<evidence type="ECO:0000313" key="4">
    <source>
        <dbReference type="EMBL" id="TPX77961.1"/>
    </source>
</evidence>
<feature type="compositionally biased region" description="Low complexity" evidence="1">
    <location>
        <begin position="42"/>
        <end position="60"/>
    </location>
</feature>
<evidence type="ECO:0000259" key="3">
    <source>
        <dbReference type="SMART" id="SM00568"/>
    </source>
</evidence>
<reference evidence="4 5" key="1">
    <citation type="journal article" date="2019" name="Sci. Rep.">
        <title>Comparative genomics of chytrid fungi reveal insights into the obligate biotrophic and pathogenic lifestyle of Synchytrium endobioticum.</title>
        <authorList>
            <person name="van de Vossenberg B.T.L.H."/>
            <person name="Warris S."/>
            <person name="Nguyen H.D.T."/>
            <person name="van Gent-Pelzer M.P.E."/>
            <person name="Joly D.L."/>
            <person name="van de Geest H.C."/>
            <person name="Bonants P.J.M."/>
            <person name="Smith D.S."/>
            <person name="Levesque C.A."/>
            <person name="van der Lee T.A.J."/>
        </authorList>
    </citation>
    <scope>NUCLEOTIDE SEQUENCE [LARGE SCALE GENOMIC DNA]</scope>
    <source>
        <strain evidence="4 5">CBS 675.73</strain>
    </source>
</reference>
<dbReference type="AlphaFoldDB" id="A0A507FND8"/>
<feature type="region of interest" description="Disordered" evidence="1">
    <location>
        <begin position="915"/>
        <end position="937"/>
    </location>
</feature>
<dbReference type="PANTHER" id="PTHR23319">
    <property type="entry name" value="GRAM DOMAIN CONTAINING 1B, ISOFORM E"/>
    <property type="match status" value="1"/>
</dbReference>
<accession>A0A507FND8</accession>
<feature type="compositionally biased region" description="Polar residues" evidence="1">
    <location>
        <begin position="918"/>
        <end position="934"/>
    </location>
</feature>
<dbReference type="InterPro" id="IPR051482">
    <property type="entry name" value="Cholesterol_transport"/>
</dbReference>
<keyword evidence="5" id="KW-1185">Reference proteome</keyword>
<feature type="compositionally biased region" description="Basic and acidic residues" evidence="1">
    <location>
        <begin position="368"/>
        <end position="379"/>
    </location>
</feature>
<dbReference type="OrthoDB" id="2162691at2759"/>
<feature type="compositionally biased region" description="Polar residues" evidence="1">
    <location>
        <begin position="412"/>
        <end position="439"/>
    </location>
</feature>
<feature type="compositionally biased region" description="Polar residues" evidence="1">
    <location>
        <begin position="687"/>
        <end position="699"/>
    </location>
</feature>
<dbReference type="GO" id="GO:0005886">
    <property type="term" value="C:plasma membrane"/>
    <property type="evidence" value="ECO:0007669"/>
    <property type="project" value="TreeGrafter"/>
</dbReference>
<protein>
    <recommendedName>
        <fullName evidence="3">GRAM domain-containing protein</fullName>
    </recommendedName>
</protein>
<feature type="compositionally biased region" description="Low complexity" evidence="1">
    <location>
        <begin position="627"/>
        <end position="664"/>
    </location>
</feature>